<dbReference type="Gene3D" id="3.20.20.450">
    <property type="entry name" value="EAL domain"/>
    <property type="match status" value="1"/>
</dbReference>
<keyword evidence="1" id="KW-0129">CBS domain</keyword>
<dbReference type="SUPFAM" id="SSF141868">
    <property type="entry name" value="EAL domain-like"/>
    <property type="match status" value="1"/>
</dbReference>
<sequence>MDGYLVSTSSNSHEAVVKYGAERESAQPFFILFETTMTITEQLSALSSILARGDLHSLFQPIVSLSEHRILGYEALTRGPSNSALHSPLNLFAIARQAGRLSELELSCRDSACRRFSQQKLPGKLFLNVSPESLLETSHPPGRTLEMLRRYHIAPKDVVIELTEQMPTDDFDLLYNALHHYRDMGFSIALDDLGAGYSSLRLWSELRPDYVKIDRHFIDGIHQDAVKREFVGSMLQMAKASRATVIAEGIELPEELATLKEMGVNLVQGYLLARPQERPPRDTRAMLPRTEIAVAPLNEEAADLSALLNPQPSVSQSTPTAEVLEAFRRQANLNSLAVLDDEARPCGIVHRHSLSEALLKPFGTELFARKPISRLMSSDFLAVEVSQSLQQVSRLLTSRARQRIEEDFIITSNGAYLGLGRVIDVLKLITEMKIQQARYANPLTLLPGNVPIQQCLTRLLQQGRASMICYVDIDSFKPFNDIYGYARGDEVLLCLAQCLSDRVDPARDFVGHIGGDDFLMVLGFDDWERRLKTLLDDFQNQCRRFYRAEHLEAGCFIALNRQGQRQEFPLLSLSIGVVHLHEESCTLVDASQLADLASQAKHFAKDIAGASIHVIDSTRLDLLMQA</sequence>
<dbReference type="InterPro" id="IPR035919">
    <property type="entry name" value="EAL_sf"/>
</dbReference>
<evidence type="ECO:0000313" key="6">
    <source>
        <dbReference type="Proteomes" id="UP000050411"/>
    </source>
</evidence>
<dbReference type="Pfam" id="PF00563">
    <property type="entry name" value="EAL"/>
    <property type="match status" value="1"/>
</dbReference>
<dbReference type="SMART" id="SM00052">
    <property type="entry name" value="EAL"/>
    <property type="match status" value="1"/>
</dbReference>
<dbReference type="SUPFAM" id="SSF55073">
    <property type="entry name" value="Nucleotide cyclase"/>
    <property type="match status" value="1"/>
</dbReference>
<organism evidence="5 6">
    <name type="scientific">Pseudomonas congelans</name>
    <dbReference type="NCBI Taxonomy" id="200452"/>
    <lineage>
        <taxon>Bacteria</taxon>
        <taxon>Pseudomonadati</taxon>
        <taxon>Pseudomonadota</taxon>
        <taxon>Gammaproteobacteria</taxon>
        <taxon>Pseudomonadales</taxon>
        <taxon>Pseudomonadaceae</taxon>
        <taxon>Pseudomonas</taxon>
    </lineage>
</organism>
<dbReference type="Proteomes" id="UP000050411">
    <property type="component" value="Unassembled WGS sequence"/>
</dbReference>
<evidence type="ECO:0000259" key="3">
    <source>
        <dbReference type="PROSITE" id="PS50887"/>
    </source>
</evidence>
<dbReference type="PANTHER" id="PTHR33121">
    <property type="entry name" value="CYCLIC DI-GMP PHOSPHODIESTERASE PDEF"/>
    <property type="match status" value="1"/>
</dbReference>
<evidence type="ECO:0000259" key="4">
    <source>
        <dbReference type="PROSITE" id="PS51371"/>
    </source>
</evidence>
<dbReference type="PROSITE" id="PS50887">
    <property type="entry name" value="GGDEF"/>
    <property type="match status" value="1"/>
</dbReference>
<gene>
    <name evidence="5" type="ORF">ALO92_05089</name>
</gene>
<dbReference type="EMBL" id="LJQB01000086">
    <property type="protein sequence ID" value="KPW82025.1"/>
    <property type="molecule type" value="Genomic_DNA"/>
</dbReference>
<name>A0A0P9PBJ1_9PSED</name>
<dbReference type="SMART" id="SM00267">
    <property type="entry name" value="GGDEF"/>
    <property type="match status" value="1"/>
</dbReference>
<dbReference type="InterPro" id="IPR046342">
    <property type="entry name" value="CBS_dom_sf"/>
</dbReference>
<dbReference type="Pfam" id="PF00571">
    <property type="entry name" value="CBS"/>
    <property type="match status" value="1"/>
</dbReference>
<dbReference type="CDD" id="cd01948">
    <property type="entry name" value="EAL"/>
    <property type="match status" value="1"/>
</dbReference>
<dbReference type="InterPro" id="IPR043128">
    <property type="entry name" value="Rev_trsase/Diguanyl_cyclase"/>
</dbReference>
<dbReference type="InterPro" id="IPR000160">
    <property type="entry name" value="GGDEF_dom"/>
</dbReference>
<feature type="domain" description="EAL" evidence="2">
    <location>
        <begin position="39"/>
        <end position="289"/>
    </location>
</feature>
<proteinExistence type="predicted"/>
<dbReference type="PROSITE" id="PS51371">
    <property type="entry name" value="CBS"/>
    <property type="match status" value="1"/>
</dbReference>
<feature type="domain" description="GGDEF" evidence="3">
    <location>
        <begin position="464"/>
        <end position="617"/>
    </location>
</feature>
<dbReference type="NCBIfam" id="TIGR00254">
    <property type="entry name" value="GGDEF"/>
    <property type="match status" value="1"/>
</dbReference>
<feature type="domain" description="CBS" evidence="4">
    <location>
        <begin position="307"/>
        <end position="366"/>
    </location>
</feature>
<dbReference type="Gene3D" id="3.30.70.270">
    <property type="match status" value="1"/>
</dbReference>
<dbReference type="CDD" id="cd01949">
    <property type="entry name" value="GGDEF"/>
    <property type="match status" value="1"/>
</dbReference>
<accession>A0A0P9PBJ1</accession>
<comment type="caution">
    <text evidence="5">The sequence shown here is derived from an EMBL/GenBank/DDBJ whole genome shotgun (WGS) entry which is preliminary data.</text>
</comment>
<dbReference type="PANTHER" id="PTHR33121:SF76">
    <property type="entry name" value="SIGNALING PROTEIN"/>
    <property type="match status" value="1"/>
</dbReference>
<dbReference type="AlphaFoldDB" id="A0A0P9PBJ1"/>
<dbReference type="PATRIC" id="fig|200452.3.peg.3712"/>
<dbReference type="InterPro" id="IPR029787">
    <property type="entry name" value="Nucleotide_cyclase"/>
</dbReference>
<protein>
    <submittedName>
        <fullName evidence="5">EAL/GGDEF domain-containing protein</fullName>
    </submittedName>
</protein>
<dbReference type="Gene3D" id="3.10.580.10">
    <property type="entry name" value="CBS-domain"/>
    <property type="match status" value="1"/>
</dbReference>
<dbReference type="InterPro" id="IPR000644">
    <property type="entry name" value="CBS_dom"/>
</dbReference>
<dbReference type="SUPFAM" id="SSF54631">
    <property type="entry name" value="CBS-domain pair"/>
    <property type="match status" value="1"/>
</dbReference>
<evidence type="ECO:0000259" key="2">
    <source>
        <dbReference type="PROSITE" id="PS50883"/>
    </source>
</evidence>
<dbReference type="PROSITE" id="PS50883">
    <property type="entry name" value="EAL"/>
    <property type="match status" value="1"/>
</dbReference>
<dbReference type="InterPro" id="IPR050706">
    <property type="entry name" value="Cyclic-di-GMP_PDE-like"/>
</dbReference>
<dbReference type="Pfam" id="PF00990">
    <property type="entry name" value="GGDEF"/>
    <property type="match status" value="1"/>
</dbReference>
<evidence type="ECO:0000313" key="5">
    <source>
        <dbReference type="EMBL" id="KPW82025.1"/>
    </source>
</evidence>
<reference evidence="5 6" key="1">
    <citation type="submission" date="2015-09" db="EMBL/GenBank/DDBJ databases">
        <title>Genome announcement of multiple Pseudomonas syringae strains.</title>
        <authorList>
            <person name="Thakur S."/>
            <person name="Wang P.W."/>
            <person name="Gong Y."/>
            <person name="Weir B.S."/>
            <person name="Guttman D.S."/>
        </authorList>
    </citation>
    <scope>NUCLEOTIDE SEQUENCE [LARGE SCALE GENOMIC DNA]</scope>
    <source>
        <strain evidence="5 6">ICMP19117</strain>
    </source>
</reference>
<dbReference type="GO" id="GO:0071111">
    <property type="term" value="F:cyclic-guanylate-specific phosphodiesterase activity"/>
    <property type="evidence" value="ECO:0007669"/>
    <property type="project" value="InterPro"/>
</dbReference>
<dbReference type="InterPro" id="IPR001633">
    <property type="entry name" value="EAL_dom"/>
</dbReference>
<evidence type="ECO:0000256" key="1">
    <source>
        <dbReference type="PROSITE-ProRule" id="PRU00703"/>
    </source>
</evidence>